<accession>A0A0N7KR55</accession>
<reference evidence="3" key="1">
    <citation type="journal article" date="2005" name="Nature">
        <title>The map-based sequence of the rice genome.</title>
        <authorList>
            <consortium name="International rice genome sequencing project (IRGSP)"/>
            <person name="Matsumoto T."/>
            <person name="Wu J."/>
            <person name="Kanamori H."/>
            <person name="Katayose Y."/>
            <person name="Fujisawa M."/>
            <person name="Namiki N."/>
            <person name="Mizuno H."/>
            <person name="Yamamoto K."/>
            <person name="Antonio B.A."/>
            <person name="Baba T."/>
            <person name="Sakata K."/>
            <person name="Nagamura Y."/>
            <person name="Aoki H."/>
            <person name="Arikawa K."/>
            <person name="Arita K."/>
            <person name="Bito T."/>
            <person name="Chiden Y."/>
            <person name="Fujitsuka N."/>
            <person name="Fukunaka R."/>
            <person name="Hamada M."/>
            <person name="Harada C."/>
            <person name="Hayashi A."/>
            <person name="Hijishita S."/>
            <person name="Honda M."/>
            <person name="Hosokawa S."/>
            <person name="Ichikawa Y."/>
            <person name="Idonuma A."/>
            <person name="Iijima M."/>
            <person name="Ikeda M."/>
            <person name="Ikeno M."/>
            <person name="Ito K."/>
            <person name="Ito S."/>
            <person name="Ito T."/>
            <person name="Ito Y."/>
            <person name="Ito Y."/>
            <person name="Iwabuchi A."/>
            <person name="Kamiya K."/>
            <person name="Karasawa W."/>
            <person name="Kurita K."/>
            <person name="Katagiri S."/>
            <person name="Kikuta A."/>
            <person name="Kobayashi H."/>
            <person name="Kobayashi N."/>
            <person name="Machita K."/>
            <person name="Maehara T."/>
            <person name="Masukawa M."/>
            <person name="Mizubayashi T."/>
            <person name="Mukai Y."/>
            <person name="Nagasaki H."/>
            <person name="Nagata Y."/>
            <person name="Naito S."/>
            <person name="Nakashima M."/>
            <person name="Nakama Y."/>
            <person name="Nakamichi Y."/>
            <person name="Nakamura M."/>
            <person name="Meguro A."/>
            <person name="Negishi M."/>
            <person name="Ohta I."/>
            <person name="Ohta T."/>
            <person name="Okamoto M."/>
            <person name="Ono N."/>
            <person name="Saji S."/>
            <person name="Sakaguchi M."/>
            <person name="Sakai K."/>
            <person name="Shibata M."/>
            <person name="Shimokawa T."/>
            <person name="Song J."/>
            <person name="Takazaki Y."/>
            <person name="Terasawa K."/>
            <person name="Tsugane M."/>
            <person name="Tsuji K."/>
            <person name="Ueda S."/>
            <person name="Waki K."/>
            <person name="Yamagata H."/>
            <person name="Yamamoto M."/>
            <person name="Yamamoto S."/>
            <person name="Yamane H."/>
            <person name="Yoshiki S."/>
            <person name="Yoshihara R."/>
            <person name="Yukawa K."/>
            <person name="Zhong H."/>
            <person name="Yano M."/>
            <person name="Yuan Q."/>
            <person name="Ouyang S."/>
            <person name="Liu J."/>
            <person name="Jones K.M."/>
            <person name="Gansberger K."/>
            <person name="Moffat K."/>
            <person name="Hill J."/>
            <person name="Bera J."/>
            <person name="Fadrosh D."/>
            <person name="Jin S."/>
            <person name="Johri S."/>
            <person name="Kim M."/>
            <person name="Overton L."/>
            <person name="Reardon M."/>
            <person name="Tsitrin T."/>
            <person name="Vuong H."/>
            <person name="Weaver B."/>
            <person name="Ciecko A."/>
            <person name="Tallon L."/>
            <person name="Jackson J."/>
            <person name="Pai G."/>
            <person name="Aken S.V."/>
            <person name="Utterback T."/>
            <person name="Reidmuller S."/>
            <person name="Feldblyum T."/>
            <person name="Hsiao J."/>
            <person name="Zismann V."/>
            <person name="Iobst S."/>
            <person name="de Vazeille A.R."/>
            <person name="Buell C.R."/>
            <person name="Ying K."/>
            <person name="Li Y."/>
            <person name="Lu T."/>
            <person name="Huang Y."/>
            <person name="Zhao Q."/>
            <person name="Feng Q."/>
            <person name="Zhang L."/>
            <person name="Zhu J."/>
            <person name="Weng Q."/>
            <person name="Mu J."/>
            <person name="Lu Y."/>
            <person name="Fan D."/>
            <person name="Liu Y."/>
            <person name="Guan J."/>
            <person name="Zhang Y."/>
            <person name="Yu S."/>
            <person name="Liu X."/>
            <person name="Zhang Y."/>
            <person name="Hong G."/>
            <person name="Han B."/>
            <person name="Choisne N."/>
            <person name="Demange N."/>
            <person name="Orjeda G."/>
            <person name="Samain S."/>
            <person name="Cattolico L."/>
            <person name="Pelletier E."/>
            <person name="Couloux A."/>
            <person name="Segurens B."/>
            <person name="Wincker P."/>
            <person name="D'Hont A."/>
            <person name="Scarpelli C."/>
            <person name="Weissenbach J."/>
            <person name="Salanoubat M."/>
            <person name="Quetier F."/>
            <person name="Yu Y."/>
            <person name="Kim H.R."/>
            <person name="Rambo T."/>
            <person name="Currie J."/>
            <person name="Collura K."/>
            <person name="Luo M."/>
            <person name="Yang T."/>
            <person name="Ammiraju J.S.S."/>
            <person name="Engler F."/>
            <person name="Soderlund C."/>
            <person name="Wing R.A."/>
            <person name="Palmer L.E."/>
            <person name="de la Bastide M."/>
            <person name="Spiegel L."/>
            <person name="Nascimento L."/>
            <person name="Zutavern T."/>
            <person name="O'Shaughnessy A."/>
            <person name="Dike S."/>
            <person name="Dedhia N."/>
            <person name="Preston R."/>
            <person name="Balija V."/>
            <person name="McCombie W.R."/>
            <person name="Chow T."/>
            <person name="Chen H."/>
            <person name="Chung M."/>
            <person name="Chen C."/>
            <person name="Shaw J."/>
            <person name="Wu H."/>
            <person name="Hsiao K."/>
            <person name="Chao Y."/>
            <person name="Chu M."/>
            <person name="Cheng C."/>
            <person name="Hour A."/>
            <person name="Lee P."/>
            <person name="Lin S."/>
            <person name="Lin Y."/>
            <person name="Liou J."/>
            <person name="Liu S."/>
            <person name="Hsing Y."/>
            <person name="Raghuvanshi S."/>
            <person name="Mohanty A."/>
            <person name="Bharti A.K."/>
            <person name="Gaur A."/>
            <person name="Gupta V."/>
            <person name="Kumar D."/>
            <person name="Ravi V."/>
            <person name="Vij S."/>
            <person name="Kapur A."/>
            <person name="Khurana P."/>
            <person name="Khurana P."/>
            <person name="Khurana J.P."/>
            <person name="Tyagi A.K."/>
            <person name="Gaikwad K."/>
            <person name="Singh A."/>
            <person name="Dalal V."/>
            <person name="Srivastava S."/>
            <person name="Dixit A."/>
            <person name="Pal A.K."/>
            <person name="Ghazi I.A."/>
            <person name="Yadav M."/>
            <person name="Pandit A."/>
            <person name="Bhargava A."/>
            <person name="Sureshbabu K."/>
            <person name="Batra K."/>
            <person name="Sharma T.R."/>
            <person name="Mohapatra T."/>
            <person name="Singh N.K."/>
            <person name="Messing J."/>
            <person name="Nelson A.B."/>
            <person name="Fuks G."/>
            <person name="Kavchok S."/>
            <person name="Keizer G."/>
            <person name="Linton E."/>
            <person name="Llaca V."/>
            <person name="Song R."/>
            <person name="Tanyolac B."/>
            <person name="Young S."/>
            <person name="Ho-Il K."/>
            <person name="Hahn J.H."/>
            <person name="Sangsakoo G."/>
            <person name="Vanavichit A."/>
            <person name="de Mattos Luiz.A.T."/>
            <person name="Zimmer P.D."/>
            <person name="Malone G."/>
            <person name="Dellagostin O."/>
            <person name="de Oliveira A.C."/>
            <person name="Bevan M."/>
            <person name="Bancroft I."/>
            <person name="Minx P."/>
            <person name="Cordum H."/>
            <person name="Wilson R."/>
            <person name="Cheng Z."/>
            <person name="Jin W."/>
            <person name="Jiang J."/>
            <person name="Leong S.A."/>
            <person name="Iwama H."/>
            <person name="Gojobori T."/>
            <person name="Itoh T."/>
            <person name="Niimura Y."/>
            <person name="Fujii Y."/>
            <person name="Habara T."/>
            <person name="Sakai H."/>
            <person name="Sato Y."/>
            <person name="Wilson G."/>
            <person name="Kumar K."/>
            <person name="McCouch S."/>
            <person name="Juretic N."/>
            <person name="Hoen D."/>
            <person name="Wright S."/>
            <person name="Bruskiewich R."/>
            <person name="Bureau T."/>
            <person name="Miyao A."/>
            <person name="Hirochika H."/>
            <person name="Nishikawa T."/>
            <person name="Kadowaki K."/>
            <person name="Sugiura M."/>
            <person name="Burr B."/>
            <person name="Sasaki T."/>
        </authorList>
    </citation>
    <scope>NUCLEOTIDE SEQUENCE [LARGE SCALE GENOMIC DNA]</scope>
    <source>
        <strain evidence="3">cv. Nipponbare</strain>
    </source>
</reference>
<dbReference type="FunCoup" id="A0A0N7KR55">
    <property type="interactions" value="1"/>
</dbReference>
<dbReference type="EMBL" id="AP014965">
    <property type="protein sequence ID" value="BAT09074.1"/>
    <property type="molecule type" value="Genomic_DNA"/>
</dbReference>
<dbReference type="PaxDb" id="39947-A0A0N7KR55"/>
<dbReference type="AlphaFoldDB" id="A0A0N7KR55"/>
<dbReference type="Proteomes" id="UP000059680">
    <property type="component" value="Chromosome 9"/>
</dbReference>
<name>A0A0N7KR55_ORYSJ</name>
<feature type="region of interest" description="Disordered" evidence="1">
    <location>
        <begin position="120"/>
        <end position="284"/>
    </location>
</feature>
<evidence type="ECO:0000313" key="2">
    <source>
        <dbReference type="EMBL" id="BAT09074.1"/>
    </source>
</evidence>
<gene>
    <name evidence="2" type="ordered locus">Os09g0528500</name>
    <name evidence="2" type="ORF">OSNPB_090528500</name>
</gene>
<organism evidence="2 3">
    <name type="scientific">Oryza sativa subsp. japonica</name>
    <name type="common">Rice</name>
    <dbReference type="NCBI Taxonomy" id="39947"/>
    <lineage>
        <taxon>Eukaryota</taxon>
        <taxon>Viridiplantae</taxon>
        <taxon>Streptophyta</taxon>
        <taxon>Embryophyta</taxon>
        <taxon>Tracheophyta</taxon>
        <taxon>Spermatophyta</taxon>
        <taxon>Magnoliopsida</taxon>
        <taxon>Liliopsida</taxon>
        <taxon>Poales</taxon>
        <taxon>Poaceae</taxon>
        <taxon>BOP clade</taxon>
        <taxon>Oryzoideae</taxon>
        <taxon>Oryzeae</taxon>
        <taxon>Oryzinae</taxon>
        <taxon>Oryza</taxon>
        <taxon>Oryza sativa</taxon>
    </lineage>
</organism>
<reference evidence="2 3" key="3">
    <citation type="journal article" date="2013" name="Rice">
        <title>Improvement of the Oryza sativa Nipponbare reference genome using next generation sequence and optical map data.</title>
        <authorList>
            <person name="Kawahara Y."/>
            <person name="de la Bastide M."/>
            <person name="Hamilton J.P."/>
            <person name="Kanamori H."/>
            <person name="McCombie W.R."/>
            <person name="Ouyang S."/>
            <person name="Schwartz D.C."/>
            <person name="Tanaka T."/>
            <person name="Wu J."/>
            <person name="Zhou S."/>
            <person name="Childs K.L."/>
            <person name="Davidson R.M."/>
            <person name="Lin H."/>
            <person name="Quesada-Ocampo L."/>
            <person name="Vaillancourt B."/>
            <person name="Sakai H."/>
            <person name="Lee S.S."/>
            <person name="Kim J."/>
            <person name="Numa H."/>
            <person name="Itoh T."/>
            <person name="Buell C.R."/>
            <person name="Matsumoto T."/>
        </authorList>
    </citation>
    <scope>NUCLEOTIDE SEQUENCE [LARGE SCALE GENOMIC DNA]</scope>
    <source>
        <strain evidence="3">cv. Nipponbare</strain>
    </source>
</reference>
<feature type="compositionally biased region" description="Pro residues" evidence="1">
    <location>
        <begin position="243"/>
        <end position="257"/>
    </location>
</feature>
<feature type="compositionally biased region" description="Basic and acidic residues" evidence="1">
    <location>
        <begin position="170"/>
        <end position="181"/>
    </location>
</feature>
<dbReference type="Gramene" id="Os09t0528500-00">
    <property type="protein sequence ID" value="Os09t0528500-00"/>
    <property type="gene ID" value="Os09g0528500"/>
</dbReference>
<feature type="region of interest" description="Disordered" evidence="1">
    <location>
        <begin position="1"/>
        <end position="24"/>
    </location>
</feature>
<reference evidence="2 3" key="2">
    <citation type="journal article" date="2013" name="Plant Cell Physiol.">
        <title>Rice Annotation Project Database (RAP-DB): an integrative and interactive database for rice genomics.</title>
        <authorList>
            <person name="Sakai H."/>
            <person name="Lee S.S."/>
            <person name="Tanaka T."/>
            <person name="Numa H."/>
            <person name="Kim J."/>
            <person name="Kawahara Y."/>
            <person name="Wakimoto H."/>
            <person name="Yang C.C."/>
            <person name="Iwamoto M."/>
            <person name="Abe T."/>
            <person name="Yamada Y."/>
            <person name="Muto A."/>
            <person name="Inokuchi H."/>
            <person name="Ikemura T."/>
            <person name="Matsumoto T."/>
            <person name="Sasaki T."/>
            <person name="Itoh T."/>
        </authorList>
    </citation>
    <scope>NUCLEOTIDE SEQUENCE [LARGE SCALE GENOMIC DNA]</scope>
    <source>
        <strain evidence="3">cv. Nipponbare</strain>
    </source>
</reference>
<feature type="non-terminal residue" evidence="2">
    <location>
        <position position="312"/>
    </location>
</feature>
<feature type="compositionally biased region" description="Basic and acidic residues" evidence="1">
    <location>
        <begin position="120"/>
        <end position="137"/>
    </location>
</feature>
<evidence type="ECO:0000256" key="1">
    <source>
        <dbReference type="SAM" id="MobiDB-lite"/>
    </source>
</evidence>
<dbReference type="InParanoid" id="A0A0N7KR55"/>
<proteinExistence type="predicted"/>
<feature type="compositionally biased region" description="Basic and acidic residues" evidence="1">
    <location>
        <begin position="210"/>
        <end position="229"/>
    </location>
</feature>
<protein>
    <submittedName>
        <fullName evidence="2">Os09g0528500 protein</fullName>
    </submittedName>
</protein>
<feature type="compositionally biased region" description="Acidic residues" evidence="1">
    <location>
        <begin position="1"/>
        <end position="15"/>
    </location>
</feature>
<evidence type="ECO:0000313" key="3">
    <source>
        <dbReference type="Proteomes" id="UP000059680"/>
    </source>
</evidence>
<sequence length="312" mass="33722">MLVDDAGDEAVDAGDEAGAAGAGALQVEAGEPWEVVGPVELAEQVVAFVDEGPQLPDLVALLAGVQLQLVPPAEHRPHHVVERRAAQDAADLDGGAGGGIAAPAPLLQLDGADHLARDDRALGRGRRDLPRGEEVRGRHPPQRAPVRAVGREPDGAVEQQPVRGLLHGAVGERRAVQDLPRHVRVRRHDHPRLPERQRHQPPRPRRLRRRGELPVRQPGHEPHAADHRQPPQPRNSRHTARRPPTPPPRPPPPPPRRPSGEGPVQQTCNQTSDGANHDEPKKPVRLAVAIAGAFSRQGEVEQPAASVLRSRH</sequence>
<feature type="compositionally biased region" description="Basic residues" evidence="1">
    <location>
        <begin position="199"/>
        <end position="209"/>
    </location>
</feature>
<feature type="compositionally biased region" description="Polar residues" evidence="1">
    <location>
        <begin position="264"/>
        <end position="274"/>
    </location>
</feature>
<feature type="region of interest" description="Disordered" evidence="1">
    <location>
        <begin position="293"/>
        <end position="312"/>
    </location>
</feature>
<keyword evidence="3" id="KW-1185">Reference proteome</keyword>